<dbReference type="AlphaFoldDB" id="A0ABD1X9L2"/>
<evidence type="ECO:0000313" key="6">
    <source>
        <dbReference type="Proteomes" id="UP001604277"/>
    </source>
</evidence>
<keyword evidence="2" id="KW-0251">Elongation factor</keyword>
<keyword evidence="3" id="KW-0648">Protein biosynthesis</keyword>
<dbReference type="SUPFAM" id="SSF52540">
    <property type="entry name" value="P-loop containing nucleoside triphosphate hydrolases"/>
    <property type="match status" value="1"/>
</dbReference>
<dbReference type="InterPro" id="IPR000795">
    <property type="entry name" value="T_Tr_GTP-bd_dom"/>
</dbReference>
<protein>
    <submittedName>
        <fullName evidence="5">Ribosomal protein S5/Elongation factor G/III/V family protein</fullName>
    </submittedName>
</protein>
<feature type="domain" description="Tr-type G" evidence="4">
    <location>
        <begin position="1"/>
        <end position="156"/>
    </location>
</feature>
<keyword evidence="5" id="KW-0687">Ribonucleoprotein</keyword>
<dbReference type="Gene3D" id="3.40.50.300">
    <property type="entry name" value="P-loop containing nucleotide triphosphate hydrolases"/>
    <property type="match status" value="1"/>
</dbReference>
<dbReference type="EMBL" id="JBFOLJ010000001">
    <property type="protein sequence ID" value="KAL2557618.1"/>
    <property type="molecule type" value="Genomic_DNA"/>
</dbReference>
<evidence type="ECO:0000256" key="3">
    <source>
        <dbReference type="ARBA" id="ARBA00022917"/>
    </source>
</evidence>
<gene>
    <name evidence="5" type="ORF">Fot_02357</name>
</gene>
<dbReference type="PANTHER" id="PTHR42908">
    <property type="entry name" value="TRANSLATION ELONGATION FACTOR-RELATED"/>
    <property type="match status" value="1"/>
</dbReference>
<dbReference type="GO" id="GO:0005840">
    <property type="term" value="C:ribosome"/>
    <property type="evidence" value="ECO:0007669"/>
    <property type="project" value="UniProtKB-KW"/>
</dbReference>
<accession>A0ABD1X9L2</accession>
<name>A0ABD1X9L2_9LAMI</name>
<proteinExistence type="predicted"/>
<sequence length="156" mass="17764">MKLSVVSLLSPPVFHCTIYEMLVASLKSFTRERYGNEYLINLIDSPGHVDFSSEVIVALRITDGALVVVDCVEGVCVQTETVLRQALGERIRPILTVNKMDRFFLELQVDGEEAYQTFQRVIENANVIMATYEDPLLGDVQVYPEKRYCCFLSWFA</sequence>
<dbReference type="Pfam" id="PF00009">
    <property type="entry name" value="GTP_EFTU"/>
    <property type="match status" value="1"/>
</dbReference>
<evidence type="ECO:0000256" key="2">
    <source>
        <dbReference type="ARBA" id="ARBA00022768"/>
    </source>
</evidence>
<evidence type="ECO:0000313" key="5">
    <source>
        <dbReference type="EMBL" id="KAL2557618.1"/>
    </source>
</evidence>
<dbReference type="InterPro" id="IPR027417">
    <property type="entry name" value="P-loop_NTPase"/>
</dbReference>
<evidence type="ECO:0000259" key="4">
    <source>
        <dbReference type="PROSITE" id="PS51722"/>
    </source>
</evidence>
<keyword evidence="6" id="KW-1185">Reference proteome</keyword>
<organism evidence="5 6">
    <name type="scientific">Forsythia ovata</name>
    <dbReference type="NCBI Taxonomy" id="205694"/>
    <lineage>
        <taxon>Eukaryota</taxon>
        <taxon>Viridiplantae</taxon>
        <taxon>Streptophyta</taxon>
        <taxon>Embryophyta</taxon>
        <taxon>Tracheophyta</taxon>
        <taxon>Spermatophyta</taxon>
        <taxon>Magnoliopsida</taxon>
        <taxon>eudicotyledons</taxon>
        <taxon>Gunneridae</taxon>
        <taxon>Pentapetalae</taxon>
        <taxon>asterids</taxon>
        <taxon>lamiids</taxon>
        <taxon>Lamiales</taxon>
        <taxon>Oleaceae</taxon>
        <taxon>Forsythieae</taxon>
        <taxon>Forsythia</taxon>
    </lineage>
</organism>
<evidence type="ECO:0000256" key="1">
    <source>
        <dbReference type="ARBA" id="ARBA00022490"/>
    </source>
</evidence>
<dbReference type="PANTHER" id="PTHR42908:SF10">
    <property type="entry name" value="EUKARYOTIC TRANSLATION ELONGATION FACTOR 2"/>
    <property type="match status" value="1"/>
</dbReference>
<dbReference type="GO" id="GO:0003746">
    <property type="term" value="F:translation elongation factor activity"/>
    <property type="evidence" value="ECO:0007669"/>
    <property type="project" value="UniProtKB-KW"/>
</dbReference>
<dbReference type="Proteomes" id="UP001604277">
    <property type="component" value="Unassembled WGS sequence"/>
</dbReference>
<dbReference type="PRINTS" id="PR00315">
    <property type="entry name" value="ELONGATNFCT"/>
</dbReference>
<dbReference type="PROSITE" id="PS51722">
    <property type="entry name" value="G_TR_2"/>
    <property type="match status" value="1"/>
</dbReference>
<keyword evidence="1" id="KW-0963">Cytoplasm</keyword>
<keyword evidence="5" id="KW-0689">Ribosomal protein</keyword>
<comment type="caution">
    <text evidence="5">The sequence shown here is derived from an EMBL/GenBank/DDBJ whole genome shotgun (WGS) entry which is preliminary data.</text>
</comment>
<reference evidence="6" key="1">
    <citation type="submission" date="2024-07" db="EMBL/GenBank/DDBJ databases">
        <title>Two chromosome-level genome assemblies of Korean endemic species Abeliophyllum distichum and Forsythia ovata (Oleaceae).</title>
        <authorList>
            <person name="Jang H."/>
        </authorList>
    </citation>
    <scope>NUCLEOTIDE SEQUENCE [LARGE SCALE GENOMIC DNA]</scope>
</reference>